<keyword evidence="1" id="KW-0732">Signal</keyword>
<sequence length="123" mass="13174">MKTTFKTMTLIAGTLFAGSAFATTLVCDVYPKRGGNSYGNGTKNCGAFDYSFGNSTSGKFYLSNISKPIQEVRWDGKASCSGGTSCSVTIRAYSPNSASALILYKDGTWEQTNTANAWYETGH</sequence>
<dbReference type="EMBL" id="MNAN01000034">
    <property type="protein sequence ID" value="OHU94541.1"/>
    <property type="molecule type" value="Genomic_DNA"/>
</dbReference>
<dbReference type="Proteomes" id="UP000180253">
    <property type="component" value="Unassembled WGS sequence"/>
</dbReference>
<accession>A0A1S1N529</accession>
<dbReference type="AlphaFoldDB" id="A0A1S1N529"/>
<feature type="chain" id="PRO_5010243944" evidence="1">
    <location>
        <begin position="23"/>
        <end position="123"/>
    </location>
</feature>
<name>A0A1S1N529_9GAMM</name>
<dbReference type="RefSeq" id="WP_070993009.1">
    <property type="nucleotide sequence ID" value="NZ_CBCSHD010000010.1"/>
</dbReference>
<protein>
    <submittedName>
        <fullName evidence="2">Uncharacterized protein</fullName>
    </submittedName>
</protein>
<comment type="caution">
    <text evidence="2">The sequence shown here is derived from an EMBL/GenBank/DDBJ whole genome shotgun (WGS) entry which is preliminary data.</text>
</comment>
<keyword evidence="3" id="KW-1185">Reference proteome</keyword>
<gene>
    <name evidence="2" type="ORF">BIW53_15885</name>
</gene>
<evidence type="ECO:0000256" key="1">
    <source>
        <dbReference type="SAM" id="SignalP"/>
    </source>
</evidence>
<proteinExistence type="predicted"/>
<reference evidence="2 3" key="1">
    <citation type="submission" date="2016-10" db="EMBL/GenBank/DDBJ databases">
        <title>Pseudoalteromonas amylolytica sp. nov., isolated from the surface seawater.</title>
        <authorList>
            <person name="Wu Y.-H."/>
            <person name="Cheng H."/>
            <person name="Jin X.-B."/>
            <person name="Wang C.-S."/>
            <person name="Xu X.-W."/>
        </authorList>
    </citation>
    <scope>NUCLEOTIDE SEQUENCE [LARGE SCALE GENOMIC DNA]</scope>
    <source>
        <strain evidence="2 3">JCM 12483</strain>
    </source>
</reference>
<dbReference type="OrthoDB" id="6291037at2"/>
<organism evidence="2 3">
    <name type="scientific">Pseudoalteromonas byunsanensis</name>
    <dbReference type="NCBI Taxonomy" id="327939"/>
    <lineage>
        <taxon>Bacteria</taxon>
        <taxon>Pseudomonadati</taxon>
        <taxon>Pseudomonadota</taxon>
        <taxon>Gammaproteobacteria</taxon>
        <taxon>Alteromonadales</taxon>
        <taxon>Pseudoalteromonadaceae</taxon>
        <taxon>Pseudoalteromonas</taxon>
    </lineage>
</organism>
<feature type="signal peptide" evidence="1">
    <location>
        <begin position="1"/>
        <end position="22"/>
    </location>
</feature>
<evidence type="ECO:0000313" key="2">
    <source>
        <dbReference type="EMBL" id="OHU94541.1"/>
    </source>
</evidence>
<evidence type="ECO:0000313" key="3">
    <source>
        <dbReference type="Proteomes" id="UP000180253"/>
    </source>
</evidence>